<name>A0A7J6BWB8_9TELE</name>
<accession>A0A7J6BWB8</accession>
<dbReference type="Proteomes" id="UP000579812">
    <property type="component" value="Unassembled WGS sequence"/>
</dbReference>
<evidence type="ECO:0000313" key="2">
    <source>
        <dbReference type="Proteomes" id="UP000579812"/>
    </source>
</evidence>
<sequence length="101" mass="11367">MFGSSWSGQSALMVQRECSDHELTLPHLSLISPLPYMSLLSCSALTRSTEIQQLVWPADSAGQLWILRFPKRLLNIVCYFVVRIKVSPFSYSASESSITRT</sequence>
<comment type="caution">
    <text evidence="1">The sequence shown here is derived from an EMBL/GenBank/DDBJ whole genome shotgun (WGS) entry which is preliminary data.</text>
</comment>
<organism evidence="1 2">
    <name type="scientific">Onychostoma macrolepis</name>
    <dbReference type="NCBI Taxonomy" id="369639"/>
    <lineage>
        <taxon>Eukaryota</taxon>
        <taxon>Metazoa</taxon>
        <taxon>Chordata</taxon>
        <taxon>Craniata</taxon>
        <taxon>Vertebrata</taxon>
        <taxon>Euteleostomi</taxon>
        <taxon>Actinopterygii</taxon>
        <taxon>Neopterygii</taxon>
        <taxon>Teleostei</taxon>
        <taxon>Ostariophysi</taxon>
        <taxon>Cypriniformes</taxon>
        <taxon>Cyprinidae</taxon>
        <taxon>Acrossocheilinae</taxon>
        <taxon>Onychostoma</taxon>
    </lineage>
</organism>
<proteinExistence type="predicted"/>
<dbReference type="EMBL" id="JAAMOB010000020">
    <property type="protein sequence ID" value="KAF4099260.1"/>
    <property type="molecule type" value="Genomic_DNA"/>
</dbReference>
<gene>
    <name evidence="1" type="ORF">G5714_019386</name>
</gene>
<keyword evidence="2" id="KW-1185">Reference proteome</keyword>
<evidence type="ECO:0000313" key="1">
    <source>
        <dbReference type="EMBL" id="KAF4099260.1"/>
    </source>
</evidence>
<dbReference type="AlphaFoldDB" id="A0A7J6BWB8"/>
<reference evidence="1 2" key="1">
    <citation type="submission" date="2020-04" db="EMBL/GenBank/DDBJ databases">
        <title>Chromosome-level genome assembly of a cyprinid fish Onychostoma macrolepis by integration of Nanopore Sequencing, Bionano and Hi-C technology.</title>
        <authorList>
            <person name="Wang D."/>
        </authorList>
    </citation>
    <scope>NUCLEOTIDE SEQUENCE [LARGE SCALE GENOMIC DNA]</scope>
    <source>
        <strain evidence="1">SWU-2019</strain>
        <tissue evidence="1">Muscle</tissue>
    </source>
</reference>
<protein>
    <submittedName>
        <fullName evidence="1">Uncharacterized protein</fullName>
    </submittedName>
</protein>